<evidence type="ECO:0000313" key="4">
    <source>
        <dbReference type="Proteomes" id="UP000663829"/>
    </source>
</evidence>
<dbReference type="AlphaFoldDB" id="A0A814WMN5"/>
<dbReference type="InterPro" id="IPR000668">
    <property type="entry name" value="Peptidase_C1A_C"/>
</dbReference>
<dbReference type="Proteomes" id="UP000663829">
    <property type="component" value="Unassembled WGS sequence"/>
</dbReference>
<protein>
    <recommendedName>
        <fullName evidence="1">Peptidase C1A papain C-terminal domain-containing protein</fullName>
    </recommendedName>
</protein>
<feature type="domain" description="Peptidase C1A papain C-terminal" evidence="1">
    <location>
        <begin position="46"/>
        <end position="247"/>
    </location>
</feature>
<dbReference type="CDD" id="cd02619">
    <property type="entry name" value="Peptidase_C1"/>
    <property type="match status" value="1"/>
</dbReference>
<accession>A0A814WMN5</accession>
<dbReference type="Pfam" id="PF00112">
    <property type="entry name" value="Peptidase_C1"/>
    <property type="match status" value="1"/>
</dbReference>
<proteinExistence type="predicted"/>
<organism evidence="2 4">
    <name type="scientific">Didymodactylos carnosus</name>
    <dbReference type="NCBI Taxonomy" id="1234261"/>
    <lineage>
        <taxon>Eukaryota</taxon>
        <taxon>Metazoa</taxon>
        <taxon>Spiralia</taxon>
        <taxon>Gnathifera</taxon>
        <taxon>Rotifera</taxon>
        <taxon>Eurotatoria</taxon>
        <taxon>Bdelloidea</taxon>
        <taxon>Philodinida</taxon>
        <taxon>Philodinidae</taxon>
        <taxon>Didymodactylos</taxon>
    </lineage>
</organism>
<name>A0A814WMN5_9BILA</name>
<evidence type="ECO:0000313" key="2">
    <source>
        <dbReference type="EMBL" id="CAF1204496.1"/>
    </source>
</evidence>
<keyword evidence="4" id="KW-1185">Reference proteome</keyword>
<dbReference type="Proteomes" id="UP000681722">
    <property type="component" value="Unassembled WGS sequence"/>
</dbReference>
<dbReference type="PROSITE" id="PS00639">
    <property type="entry name" value="THIOL_PROTEASE_HIS"/>
    <property type="match status" value="1"/>
</dbReference>
<evidence type="ECO:0000259" key="1">
    <source>
        <dbReference type="SMART" id="SM00645"/>
    </source>
</evidence>
<gene>
    <name evidence="2" type="ORF">GPM918_LOCUS23892</name>
    <name evidence="3" type="ORF">SRO942_LOCUS23891</name>
</gene>
<dbReference type="EMBL" id="CAJOBC010008709">
    <property type="protein sequence ID" value="CAF3968812.1"/>
    <property type="molecule type" value="Genomic_DNA"/>
</dbReference>
<dbReference type="OrthoDB" id="9971138at2759"/>
<dbReference type="InterPro" id="IPR038765">
    <property type="entry name" value="Papain-like_cys_pep_sf"/>
</dbReference>
<dbReference type="Gene3D" id="3.90.70.10">
    <property type="entry name" value="Cysteine proteinases"/>
    <property type="match status" value="1"/>
</dbReference>
<sequence length="249" mass="28051">MGKTVLIDPRTGSQCRTDGKTVLTHKTLFLPKENQLKATHQFLNNLPASVDLRPYMTPVEEQGTKMGSCVGNALAGAVEYLMLKGSGIPIDVSRLFIYYNARLIEKGEPVETDGCTIESGIKAVQRYGVCKEILWPYDPKLENRRPTLQAYAQARRITIIPSQVDMTSLQNMKAYLASGIPFTFGLRIFDSSFDNAAKNNGHFTMPTSSERESYKKYGWHAVLAVGYNDQKQEFILRNSWGREWVSIQE</sequence>
<dbReference type="InterPro" id="IPR025660">
    <property type="entry name" value="Pept_his_AS"/>
</dbReference>
<evidence type="ECO:0000313" key="3">
    <source>
        <dbReference type="EMBL" id="CAF3968812.1"/>
    </source>
</evidence>
<dbReference type="SMART" id="SM00645">
    <property type="entry name" value="Pept_C1"/>
    <property type="match status" value="1"/>
</dbReference>
<dbReference type="GO" id="GO:0006508">
    <property type="term" value="P:proteolysis"/>
    <property type="evidence" value="ECO:0007669"/>
    <property type="project" value="InterPro"/>
</dbReference>
<dbReference type="EMBL" id="CAJNOQ010008708">
    <property type="protein sequence ID" value="CAF1204496.1"/>
    <property type="molecule type" value="Genomic_DNA"/>
</dbReference>
<comment type="caution">
    <text evidence="2">The sequence shown here is derived from an EMBL/GenBank/DDBJ whole genome shotgun (WGS) entry which is preliminary data.</text>
</comment>
<dbReference type="GO" id="GO:0008234">
    <property type="term" value="F:cysteine-type peptidase activity"/>
    <property type="evidence" value="ECO:0007669"/>
    <property type="project" value="InterPro"/>
</dbReference>
<dbReference type="SUPFAM" id="SSF54001">
    <property type="entry name" value="Cysteine proteinases"/>
    <property type="match status" value="1"/>
</dbReference>
<reference evidence="2" key="1">
    <citation type="submission" date="2021-02" db="EMBL/GenBank/DDBJ databases">
        <authorList>
            <person name="Nowell W R."/>
        </authorList>
    </citation>
    <scope>NUCLEOTIDE SEQUENCE</scope>
</reference>